<dbReference type="OrthoDB" id="6495095at2"/>
<dbReference type="InterPro" id="IPR054828">
    <property type="entry name" value="Vit_B12_bind_prot"/>
</dbReference>
<dbReference type="Pfam" id="PF01497">
    <property type="entry name" value="Peripla_BP_2"/>
    <property type="match status" value="1"/>
</dbReference>
<dbReference type="PANTHER" id="PTHR30535:SF34">
    <property type="entry name" value="MOLYBDATE-BINDING PROTEIN MOLA"/>
    <property type="match status" value="1"/>
</dbReference>
<dbReference type="EMBL" id="SSOC01000005">
    <property type="protein sequence ID" value="THF64099.1"/>
    <property type="molecule type" value="Genomic_DNA"/>
</dbReference>
<sequence>MHRRLLAFLAACTALLISVPAFSAPVRIVDDTGQEVVLPRPAQRIIALAPHVTEVLFAAGADERVVGVVAYSDYPEEATRLPQVGGYTQLDLEAVAALRPDLVVGWAGGNRAASLDKLRALGVPIYLNDPHSLDDVARSLEAMGILAGTEAAARAAAEAFRARRAALAERYASRPPVRLFYQVWDRPLMTVNGQHLISDAIRLCGGENVFADLPQIAPTLSTEAVLLADPEVILASGMDQARPEWLDNWRNWKELLASRNDNLYFVPPQLLQRHTPRLLDGAERMCVFLEEARAKRPAG</sequence>
<proteinExistence type="predicted"/>
<dbReference type="NCBIfam" id="NF038402">
    <property type="entry name" value="TroA_like"/>
    <property type="match status" value="1"/>
</dbReference>
<reference evidence="4 5" key="1">
    <citation type="submission" date="2019-04" db="EMBL/GenBank/DDBJ databases">
        <title>Azoarcus nasutitermitis sp. nov. isolated from termite nest.</title>
        <authorList>
            <person name="Lin S.-Y."/>
            <person name="Hameed A."/>
            <person name="Hsu Y.-H."/>
            <person name="Young C.-C."/>
        </authorList>
    </citation>
    <scope>NUCLEOTIDE SEQUENCE [LARGE SCALE GENOMIC DNA]</scope>
    <source>
        <strain evidence="4 5">CC-YHH838</strain>
    </source>
</reference>
<dbReference type="InterPro" id="IPR002491">
    <property type="entry name" value="ABC_transptr_periplasmic_BD"/>
</dbReference>
<feature type="signal peptide" evidence="2">
    <location>
        <begin position="1"/>
        <end position="23"/>
    </location>
</feature>
<dbReference type="CDD" id="cd01144">
    <property type="entry name" value="BtuF"/>
    <property type="match status" value="1"/>
</dbReference>
<keyword evidence="1 2" id="KW-0732">Signal</keyword>
<dbReference type="GO" id="GO:0071281">
    <property type="term" value="P:cellular response to iron ion"/>
    <property type="evidence" value="ECO:0007669"/>
    <property type="project" value="TreeGrafter"/>
</dbReference>
<dbReference type="AlphaFoldDB" id="A0A4S4AVN9"/>
<comment type="caution">
    <text evidence="4">The sequence shown here is derived from an EMBL/GenBank/DDBJ whole genome shotgun (WGS) entry which is preliminary data.</text>
</comment>
<gene>
    <name evidence="4" type="ORF">E6C76_15620</name>
</gene>
<accession>A0A4S4AVN9</accession>
<protein>
    <submittedName>
        <fullName evidence="4">Cobalamin-binding protein</fullName>
    </submittedName>
</protein>
<dbReference type="Proteomes" id="UP000308430">
    <property type="component" value="Unassembled WGS sequence"/>
</dbReference>
<organism evidence="4 5">
    <name type="scientific">Pseudothauera nasutitermitis</name>
    <dbReference type="NCBI Taxonomy" id="2565930"/>
    <lineage>
        <taxon>Bacteria</taxon>
        <taxon>Pseudomonadati</taxon>
        <taxon>Pseudomonadota</taxon>
        <taxon>Betaproteobacteria</taxon>
        <taxon>Rhodocyclales</taxon>
        <taxon>Zoogloeaceae</taxon>
        <taxon>Pseudothauera</taxon>
    </lineage>
</organism>
<dbReference type="Gene3D" id="3.40.50.1980">
    <property type="entry name" value="Nitrogenase molybdenum iron protein domain"/>
    <property type="match status" value="2"/>
</dbReference>
<evidence type="ECO:0000256" key="2">
    <source>
        <dbReference type="SAM" id="SignalP"/>
    </source>
</evidence>
<dbReference type="PANTHER" id="PTHR30535">
    <property type="entry name" value="VITAMIN B12-BINDING PROTEIN"/>
    <property type="match status" value="1"/>
</dbReference>
<feature type="domain" description="Fe/B12 periplasmic-binding" evidence="3">
    <location>
        <begin position="44"/>
        <end position="293"/>
    </location>
</feature>
<evidence type="ECO:0000313" key="4">
    <source>
        <dbReference type="EMBL" id="THF64099.1"/>
    </source>
</evidence>
<evidence type="ECO:0000313" key="5">
    <source>
        <dbReference type="Proteomes" id="UP000308430"/>
    </source>
</evidence>
<evidence type="ECO:0000256" key="1">
    <source>
        <dbReference type="ARBA" id="ARBA00022729"/>
    </source>
</evidence>
<name>A0A4S4AVN9_9RHOO</name>
<feature type="chain" id="PRO_5020182026" evidence="2">
    <location>
        <begin position="24"/>
        <end position="299"/>
    </location>
</feature>
<dbReference type="SUPFAM" id="SSF53807">
    <property type="entry name" value="Helical backbone' metal receptor"/>
    <property type="match status" value="1"/>
</dbReference>
<dbReference type="PROSITE" id="PS50983">
    <property type="entry name" value="FE_B12_PBP"/>
    <property type="match status" value="1"/>
</dbReference>
<evidence type="ECO:0000259" key="3">
    <source>
        <dbReference type="PROSITE" id="PS50983"/>
    </source>
</evidence>
<keyword evidence="5" id="KW-1185">Reference proteome</keyword>
<dbReference type="InterPro" id="IPR050902">
    <property type="entry name" value="ABC_Transporter_SBP"/>
</dbReference>